<evidence type="ECO:0000256" key="3">
    <source>
        <dbReference type="ARBA" id="ARBA00023143"/>
    </source>
</evidence>
<evidence type="ECO:0000313" key="9">
    <source>
        <dbReference type="Proteomes" id="UP000549765"/>
    </source>
</evidence>
<dbReference type="InterPro" id="IPR020013">
    <property type="entry name" value="Flagellar_FlgE/F/G"/>
</dbReference>
<evidence type="ECO:0000256" key="1">
    <source>
        <dbReference type="ARBA" id="ARBA00004117"/>
    </source>
</evidence>
<dbReference type="RefSeq" id="WP_168721816.1">
    <property type="nucleotide sequence ID" value="NZ_JAAXPN010000003.1"/>
</dbReference>
<keyword evidence="8" id="KW-0282">Flagellum</keyword>
<keyword evidence="8" id="KW-0966">Cell projection</keyword>
<evidence type="ECO:0000259" key="5">
    <source>
        <dbReference type="Pfam" id="PF00460"/>
    </source>
</evidence>
<evidence type="ECO:0000313" key="8">
    <source>
        <dbReference type="EMBL" id="NKZ24014.1"/>
    </source>
</evidence>
<keyword evidence="8" id="KW-0969">Cilium</keyword>
<dbReference type="GO" id="GO:0071978">
    <property type="term" value="P:bacterial-type flagellum-dependent swarming motility"/>
    <property type="evidence" value="ECO:0007669"/>
    <property type="project" value="TreeGrafter"/>
</dbReference>
<comment type="caution">
    <text evidence="8">The sequence shown here is derived from an EMBL/GenBank/DDBJ whole genome shotgun (WGS) entry which is preliminary data.</text>
</comment>
<dbReference type="PANTHER" id="PTHR30435">
    <property type="entry name" value="FLAGELLAR PROTEIN"/>
    <property type="match status" value="1"/>
</dbReference>
<dbReference type="Pfam" id="PF06429">
    <property type="entry name" value="Flg_bbr_C"/>
    <property type="match status" value="1"/>
</dbReference>
<dbReference type="Proteomes" id="UP000549765">
    <property type="component" value="Unassembled WGS sequence"/>
</dbReference>
<keyword evidence="9" id="KW-1185">Reference proteome</keyword>
<dbReference type="PANTHER" id="PTHR30435:SF1">
    <property type="entry name" value="FLAGELLAR HOOK PROTEIN FLGE"/>
    <property type="match status" value="1"/>
</dbReference>
<evidence type="ECO:0000256" key="2">
    <source>
        <dbReference type="ARBA" id="ARBA00009677"/>
    </source>
</evidence>
<accession>A0A7X6N3L9</accession>
<dbReference type="AlphaFoldDB" id="A0A7X6N3L9"/>
<organism evidence="8 9">
    <name type="scientific">Periweissella fabalis</name>
    <dbReference type="NCBI Taxonomy" id="1070421"/>
    <lineage>
        <taxon>Bacteria</taxon>
        <taxon>Bacillati</taxon>
        <taxon>Bacillota</taxon>
        <taxon>Bacilli</taxon>
        <taxon>Lactobacillales</taxon>
        <taxon>Lactobacillaceae</taxon>
        <taxon>Periweissella</taxon>
    </lineage>
</organism>
<feature type="domain" description="Flagellar hook protein FlgE/F/G-like D1" evidence="7">
    <location>
        <begin position="99"/>
        <end position="180"/>
    </location>
</feature>
<name>A0A7X6N3L9_9LACO</name>
<dbReference type="EMBL" id="JAAXPN010000003">
    <property type="protein sequence ID" value="NKZ24014.1"/>
    <property type="molecule type" value="Genomic_DNA"/>
</dbReference>
<dbReference type="SUPFAM" id="SSF117143">
    <property type="entry name" value="Flagellar hook protein flgE"/>
    <property type="match status" value="1"/>
</dbReference>
<evidence type="ECO:0000256" key="4">
    <source>
        <dbReference type="RuleBase" id="RU362116"/>
    </source>
</evidence>
<feature type="domain" description="Flagellar basal body rod protein N-terminal" evidence="5">
    <location>
        <begin position="5"/>
        <end position="35"/>
    </location>
</feature>
<dbReference type="Pfam" id="PF22692">
    <property type="entry name" value="LlgE_F_G_D1"/>
    <property type="match status" value="1"/>
</dbReference>
<proteinExistence type="inferred from homology"/>
<evidence type="ECO:0000259" key="7">
    <source>
        <dbReference type="Pfam" id="PF22692"/>
    </source>
</evidence>
<dbReference type="InterPro" id="IPR019776">
    <property type="entry name" value="Flagellar_basal_body_rod_CS"/>
</dbReference>
<dbReference type="NCBIfam" id="TIGR03506">
    <property type="entry name" value="FlgEFG_subfam"/>
    <property type="match status" value="2"/>
</dbReference>
<dbReference type="Pfam" id="PF00460">
    <property type="entry name" value="Flg_bb_rod"/>
    <property type="match status" value="1"/>
</dbReference>
<dbReference type="InterPro" id="IPR001444">
    <property type="entry name" value="Flag_bb_rod_N"/>
</dbReference>
<dbReference type="GO" id="GO:0009425">
    <property type="term" value="C:bacterial-type flagellum basal body"/>
    <property type="evidence" value="ECO:0007669"/>
    <property type="project" value="UniProtKB-SubCell"/>
</dbReference>
<dbReference type="PROSITE" id="PS00588">
    <property type="entry name" value="FLAGELLA_BB_ROD"/>
    <property type="match status" value="1"/>
</dbReference>
<comment type="similarity">
    <text evidence="2 4">Belongs to the flagella basal body rod proteins family.</text>
</comment>
<comment type="subcellular location">
    <subcellularLocation>
        <location evidence="1 4">Bacterial flagellum basal body</location>
    </subcellularLocation>
</comment>
<dbReference type="InterPro" id="IPR037925">
    <property type="entry name" value="FlgE/F/G-like"/>
</dbReference>
<keyword evidence="3 4" id="KW-0975">Bacterial flagellum</keyword>
<gene>
    <name evidence="8" type="ORF">HF964_04210</name>
</gene>
<protein>
    <recommendedName>
        <fullName evidence="4">Flagellar hook protein FlgE</fullName>
    </recommendedName>
</protein>
<sequence length="292" mass="29537">MLRSLYSGVSGMKNLQNELDVVANNIANVNTIGFKSSRVNFQDIMSQNMRPAAAGNNAAGGLGGTNPMQIGLGVTTASIDTMMGNGAQQTTGNGLDVYLDGPGFLVMQDTSGSQMYTRAGALQVDANGYLVNNSGVKVMGAANATVTDTSTAPALGATLTSIKIPATATIKGATVNATGTPEIGADGVITQSYGGTKIAVGRIAIANFTNPNGLAKAGGTNFTASPNSGDPVISNAAASGVAVVRSGALEMSNVDLSTEFTNMIVASRAYQANAKSITTSDEILQTLISLKQ</sequence>
<feature type="domain" description="Flagellar basal-body/hook protein C-terminal" evidence="6">
    <location>
        <begin position="245"/>
        <end position="290"/>
    </location>
</feature>
<dbReference type="InterPro" id="IPR010930">
    <property type="entry name" value="Flg_bb/hook_C_dom"/>
</dbReference>
<dbReference type="InterPro" id="IPR053967">
    <property type="entry name" value="LlgE_F_G-like_D1"/>
</dbReference>
<comment type="function">
    <text evidence="4">A flexible structure which links the flagellar filament to the drive apparatus in the basal body.</text>
</comment>
<evidence type="ECO:0000259" key="6">
    <source>
        <dbReference type="Pfam" id="PF06429"/>
    </source>
</evidence>
<reference evidence="8 9" key="1">
    <citation type="submission" date="2020-04" db="EMBL/GenBank/DDBJ databases">
        <title>MicrobeNet Type strains.</title>
        <authorList>
            <person name="Nicholson A.C."/>
        </authorList>
    </citation>
    <scope>NUCLEOTIDE SEQUENCE [LARGE SCALE GENOMIC DNA]</scope>
    <source>
        <strain evidence="8 9">CCUG 61472</strain>
    </source>
</reference>
<dbReference type="GO" id="GO:0005829">
    <property type="term" value="C:cytosol"/>
    <property type="evidence" value="ECO:0007669"/>
    <property type="project" value="TreeGrafter"/>
</dbReference>
<dbReference type="GO" id="GO:0009424">
    <property type="term" value="C:bacterial-type flagellum hook"/>
    <property type="evidence" value="ECO:0007669"/>
    <property type="project" value="TreeGrafter"/>
</dbReference>